<dbReference type="Pfam" id="PF01618">
    <property type="entry name" value="MotA_ExbB"/>
    <property type="match status" value="1"/>
</dbReference>
<evidence type="ECO:0000256" key="5">
    <source>
        <dbReference type="ARBA" id="ARBA00022989"/>
    </source>
</evidence>
<comment type="similarity">
    <text evidence="7">Belongs to the exbB/tolQ family.</text>
</comment>
<name>A0A7W8E2C7_9BACT</name>
<sequence>MDIASVMGITLALLGILGGMLMEGGSIAQITQPTAAIIVLCGTGGAVLLQFPIGIFMAAIRQVAKVFTVETSNAQMTLSQIVEFANKARKSGVVSLDEDLPRIAEPFMKQALMLAVDGIDPSAIRQIMHLELENGAEIEEKIASVFEAAGGYSPTVGILGAVLGLIQVMQHLDNINEVGKGIAVAFVATIYGVGLANLVYLPIAGKLKIKHREEQVVKEMVLEGIVSILEGMNPRMLELKLNTYLLEARAEEQRAEDRRIK</sequence>
<feature type="transmembrane region" description="Helical" evidence="8">
    <location>
        <begin position="181"/>
        <end position="203"/>
    </location>
</feature>
<dbReference type="GO" id="GO:0015031">
    <property type="term" value="P:protein transport"/>
    <property type="evidence" value="ECO:0007669"/>
    <property type="project" value="UniProtKB-KW"/>
</dbReference>
<evidence type="ECO:0000259" key="9">
    <source>
        <dbReference type="Pfam" id="PF01618"/>
    </source>
</evidence>
<dbReference type="GO" id="GO:0006935">
    <property type="term" value="P:chemotaxis"/>
    <property type="evidence" value="ECO:0007669"/>
    <property type="project" value="InterPro"/>
</dbReference>
<keyword evidence="7" id="KW-0813">Transport</keyword>
<dbReference type="Proteomes" id="UP000540989">
    <property type="component" value="Unassembled WGS sequence"/>
</dbReference>
<keyword evidence="6 8" id="KW-0472">Membrane</keyword>
<feature type="domain" description="Motility protein A N-terminal" evidence="10">
    <location>
        <begin position="7"/>
        <end position="91"/>
    </location>
</feature>
<keyword evidence="2" id="KW-1003">Cell membrane</keyword>
<evidence type="ECO:0000256" key="7">
    <source>
        <dbReference type="RuleBase" id="RU004057"/>
    </source>
</evidence>
<keyword evidence="5 8" id="KW-1133">Transmembrane helix</keyword>
<dbReference type="PANTHER" id="PTHR30433">
    <property type="entry name" value="CHEMOTAXIS PROTEIN MOTA"/>
    <property type="match status" value="1"/>
</dbReference>
<evidence type="ECO:0000256" key="1">
    <source>
        <dbReference type="ARBA" id="ARBA00004651"/>
    </source>
</evidence>
<dbReference type="Pfam" id="PF20560">
    <property type="entry name" value="MotA_N"/>
    <property type="match status" value="1"/>
</dbReference>
<evidence type="ECO:0000256" key="3">
    <source>
        <dbReference type="ARBA" id="ARBA00022692"/>
    </source>
</evidence>
<dbReference type="AlphaFoldDB" id="A0A7W8E2C7"/>
<feature type="transmembrane region" description="Helical" evidence="8">
    <location>
        <begin position="149"/>
        <end position="169"/>
    </location>
</feature>
<evidence type="ECO:0000256" key="4">
    <source>
        <dbReference type="ARBA" id="ARBA00022779"/>
    </source>
</evidence>
<feature type="domain" description="MotA/TolQ/ExbB proton channel" evidence="9">
    <location>
        <begin position="103"/>
        <end position="216"/>
    </location>
</feature>
<evidence type="ECO:0000313" key="12">
    <source>
        <dbReference type="Proteomes" id="UP000540989"/>
    </source>
</evidence>
<evidence type="ECO:0000256" key="8">
    <source>
        <dbReference type="SAM" id="Phobius"/>
    </source>
</evidence>
<accession>A0A7W8E2C7</accession>
<dbReference type="GO" id="GO:0005886">
    <property type="term" value="C:plasma membrane"/>
    <property type="evidence" value="ECO:0007669"/>
    <property type="project" value="UniProtKB-SubCell"/>
</dbReference>
<comment type="subcellular location">
    <subcellularLocation>
        <location evidence="1">Cell membrane</location>
        <topology evidence="1">Multi-pass membrane protein</topology>
    </subcellularLocation>
    <subcellularLocation>
        <location evidence="7">Membrane</location>
        <topology evidence="7">Multi-pass membrane protein</topology>
    </subcellularLocation>
</comment>
<evidence type="ECO:0000313" key="11">
    <source>
        <dbReference type="EMBL" id="MBB5056044.1"/>
    </source>
</evidence>
<keyword evidence="4" id="KW-0283">Flagellar rotation</keyword>
<gene>
    <name evidence="11" type="ORF">HDF16_000713</name>
</gene>
<dbReference type="InterPro" id="IPR002898">
    <property type="entry name" value="MotA_ExbB_proton_chnl"/>
</dbReference>
<keyword evidence="12" id="KW-1185">Reference proteome</keyword>
<dbReference type="PANTHER" id="PTHR30433:SF3">
    <property type="entry name" value="MOTILITY PROTEIN A"/>
    <property type="match status" value="1"/>
</dbReference>
<dbReference type="RefSeq" id="WP_184213748.1">
    <property type="nucleotide sequence ID" value="NZ_JACHIP010000001.1"/>
</dbReference>
<keyword evidence="7" id="KW-0653">Protein transport</keyword>
<dbReference type="EMBL" id="JACHIP010000001">
    <property type="protein sequence ID" value="MBB5056044.1"/>
    <property type="molecule type" value="Genomic_DNA"/>
</dbReference>
<dbReference type="GO" id="GO:0071978">
    <property type="term" value="P:bacterial-type flagellum-dependent swarming motility"/>
    <property type="evidence" value="ECO:0007669"/>
    <property type="project" value="InterPro"/>
</dbReference>
<evidence type="ECO:0000259" key="10">
    <source>
        <dbReference type="Pfam" id="PF20560"/>
    </source>
</evidence>
<keyword evidence="3 8" id="KW-0812">Transmembrane</keyword>
<organism evidence="11 12">
    <name type="scientific">Granulicella aggregans</name>
    <dbReference type="NCBI Taxonomy" id="474949"/>
    <lineage>
        <taxon>Bacteria</taxon>
        <taxon>Pseudomonadati</taxon>
        <taxon>Acidobacteriota</taxon>
        <taxon>Terriglobia</taxon>
        <taxon>Terriglobales</taxon>
        <taxon>Acidobacteriaceae</taxon>
        <taxon>Granulicella</taxon>
    </lineage>
</organism>
<comment type="caution">
    <text evidence="11">The sequence shown here is derived from an EMBL/GenBank/DDBJ whole genome shotgun (WGS) entry which is preliminary data.</text>
</comment>
<dbReference type="InterPro" id="IPR047055">
    <property type="entry name" value="MotA-like"/>
</dbReference>
<reference evidence="11 12" key="1">
    <citation type="submission" date="2020-08" db="EMBL/GenBank/DDBJ databases">
        <title>Genomic Encyclopedia of Type Strains, Phase IV (KMG-V): Genome sequencing to study the core and pangenomes of soil and plant-associated prokaryotes.</title>
        <authorList>
            <person name="Whitman W."/>
        </authorList>
    </citation>
    <scope>NUCLEOTIDE SEQUENCE [LARGE SCALE GENOMIC DNA]</scope>
    <source>
        <strain evidence="11 12">M8UP14</strain>
    </source>
</reference>
<dbReference type="InterPro" id="IPR046786">
    <property type="entry name" value="MotA_N"/>
</dbReference>
<dbReference type="NCBIfam" id="NF006583">
    <property type="entry name" value="PRK09109.1"/>
    <property type="match status" value="1"/>
</dbReference>
<evidence type="ECO:0000256" key="2">
    <source>
        <dbReference type="ARBA" id="ARBA00022475"/>
    </source>
</evidence>
<proteinExistence type="inferred from homology"/>
<protein>
    <submittedName>
        <fullName evidence="11">Chemotaxis protein MotA</fullName>
    </submittedName>
</protein>
<feature type="transmembrane region" description="Helical" evidence="8">
    <location>
        <begin position="34"/>
        <end position="60"/>
    </location>
</feature>
<evidence type="ECO:0000256" key="6">
    <source>
        <dbReference type="ARBA" id="ARBA00023136"/>
    </source>
</evidence>